<evidence type="ECO:0000256" key="1">
    <source>
        <dbReference type="PROSITE-ProRule" id="PRU00047"/>
    </source>
</evidence>
<proteinExistence type="predicted"/>
<evidence type="ECO:0000313" key="5">
    <source>
        <dbReference type="Proteomes" id="UP000315295"/>
    </source>
</evidence>
<name>A0A540LMZ0_MALBA</name>
<dbReference type="InterPro" id="IPR040256">
    <property type="entry name" value="At4g02000-like"/>
</dbReference>
<evidence type="ECO:0000259" key="3">
    <source>
        <dbReference type="PROSITE" id="PS50158"/>
    </source>
</evidence>
<dbReference type="EMBL" id="VIEB01000523">
    <property type="protein sequence ID" value="TQD87855.1"/>
    <property type="molecule type" value="Genomic_DNA"/>
</dbReference>
<reference evidence="4 5" key="1">
    <citation type="journal article" date="2019" name="G3 (Bethesda)">
        <title>Sequencing of a Wild Apple (Malus baccata) Genome Unravels the Differences Between Cultivated and Wild Apple Species Regarding Disease Resistance and Cold Tolerance.</title>
        <authorList>
            <person name="Chen X."/>
        </authorList>
    </citation>
    <scope>NUCLEOTIDE SEQUENCE [LARGE SCALE GENOMIC DNA]</scope>
    <source>
        <strain evidence="5">cv. Shandingzi</strain>
        <tissue evidence="4">Leaves</tissue>
    </source>
</reference>
<protein>
    <recommendedName>
        <fullName evidence="3">CCHC-type domain-containing protein</fullName>
    </recommendedName>
</protein>
<keyword evidence="1" id="KW-0862">Zinc</keyword>
<keyword evidence="5" id="KW-1185">Reference proteome</keyword>
<dbReference type="GO" id="GO:0008270">
    <property type="term" value="F:zinc ion binding"/>
    <property type="evidence" value="ECO:0007669"/>
    <property type="project" value="UniProtKB-KW"/>
</dbReference>
<evidence type="ECO:0000313" key="4">
    <source>
        <dbReference type="EMBL" id="TQD87855.1"/>
    </source>
</evidence>
<sequence length="401" mass="44237">MLRAWGGGTCTLATGLFRLSKWTPDFKPGDVFPQTHAQVWIKIFGLSQEYWHPRHLMEIARGVGTPLQLDSATRERQYGYYARILVDVNLAGDLPTSLMVERESHGFPVEVVYENLPPKCSHCGLIGHLANSCRQLKQMSRGRSRSWTRKGGNMGDNKTGDHSRSQLHMEYRPKIDTTIPVNVFYGSHASEPLQRVDQLLPAGIEAVDDGNDEPLNKALEPVVDEALGTIAQAVNNSEFEEHGIQSPGISHISNSMTGSLSPDGSHHQNGLSYGQHLGNTNVPNILGPHDLCDDSSTHPGFDQVETVAQNSQHLGNTDVPNNFGMQDPHDNHSIPPGFEHVATLAKDVIDIVNHIEGCDMDGFTPVLSNSQKKKQKQLANLDQPCDKPYPSRVRGLPARYK</sequence>
<feature type="region of interest" description="Disordered" evidence="2">
    <location>
        <begin position="374"/>
        <end position="401"/>
    </location>
</feature>
<dbReference type="STRING" id="106549.A0A540LMZ0"/>
<feature type="domain" description="CCHC-type" evidence="3">
    <location>
        <begin position="119"/>
        <end position="135"/>
    </location>
</feature>
<dbReference type="PANTHER" id="PTHR31286:SF60">
    <property type="entry name" value="PROTEIN, PUTATIVE-RELATED"/>
    <property type="match status" value="1"/>
</dbReference>
<dbReference type="PROSITE" id="PS50158">
    <property type="entry name" value="ZF_CCHC"/>
    <property type="match status" value="1"/>
</dbReference>
<dbReference type="InterPro" id="IPR001878">
    <property type="entry name" value="Znf_CCHC"/>
</dbReference>
<keyword evidence="1" id="KW-0479">Metal-binding</keyword>
<gene>
    <name evidence="4" type="ORF">C1H46_026593</name>
</gene>
<dbReference type="Proteomes" id="UP000315295">
    <property type="component" value="Unassembled WGS sequence"/>
</dbReference>
<feature type="region of interest" description="Disordered" evidence="2">
    <location>
        <begin position="140"/>
        <end position="164"/>
    </location>
</feature>
<accession>A0A540LMZ0</accession>
<dbReference type="PANTHER" id="PTHR31286">
    <property type="entry name" value="GLYCINE-RICH CELL WALL STRUCTURAL PROTEIN 1.8-LIKE"/>
    <property type="match status" value="1"/>
</dbReference>
<dbReference type="GO" id="GO:0003676">
    <property type="term" value="F:nucleic acid binding"/>
    <property type="evidence" value="ECO:0007669"/>
    <property type="project" value="InterPro"/>
</dbReference>
<organism evidence="4 5">
    <name type="scientific">Malus baccata</name>
    <name type="common">Siberian crab apple</name>
    <name type="synonym">Pyrus baccata</name>
    <dbReference type="NCBI Taxonomy" id="106549"/>
    <lineage>
        <taxon>Eukaryota</taxon>
        <taxon>Viridiplantae</taxon>
        <taxon>Streptophyta</taxon>
        <taxon>Embryophyta</taxon>
        <taxon>Tracheophyta</taxon>
        <taxon>Spermatophyta</taxon>
        <taxon>Magnoliopsida</taxon>
        <taxon>eudicotyledons</taxon>
        <taxon>Gunneridae</taxon>
        <taxon>Pentapetalae</taxon>
        <taxon>rosids</taxon>
        <taxon>fabids</taxon>
        <taxon>Rosales</taxon>
        <taxon>Rosaceae</taxon>
        <taxon>Amygdaloideae</taxon>
        <taxon>Maleae</taxon>
        <taxon>Malus</taxon>
    </lineage>
</organism>
<dbReference type="AlphaFoldDB" id="A0A540LMZ0"/>
<keyword evidence="1" id="KW-0863">Zinc-finger</keyword>
<evidence type="ECO:0000256" key="2">
    <source>
        <dbReference type="SAM" id="MobiDB-lite"/>
    </source>
</evidence>
<comment type="caution">
    <text evidence="4">The sequence shown here is derived from an EMBL/GenBank/DDBJ whole genome shotgun (WGS) entry which is preliminary data.</text>
</comment>